<organism evidence="12 13">
    <name type="scientific">Candidatus Nealsonbacteria bacterium CG11_big_fil_rev_8_21_14_0_20_35_11</name>
    <dbReference type="NCBI Taxonomy" id="1974713"/>
    <lineage>
        <taxon>Bacteria</taxon>
        <taxon>Candidatus Nealsoniibacteriota</taxon>
    </lineage>
</organism>
<dbReference type="GO" id="GO:0005886">
    <property type="term" value="C:plasma membrane"/>
    <property type="evidence" value="ECO:0007669"/>
    <property type="project" value="UniProtKB-SubCell"/>
</dbReference>
<accession>A0A2H0N2U1</accession>
<feature type="domain" description="SSD" evidence="11">
    <location>
        <begin position="124"/>
        <end position="288"/>
    </location>
</feature>
<dbReference type="InterPro" id="IPR048634">
    <property type="entry name" value="SecD_SecF_C"/>
</dbReference>
<evidence type="ECO:0000256" key="4">
    <source>
        <dbReference type="ARBA" id="ARBA00022519"/>
    </source>
</evidence>
<evidence type="ECO:0000313" key="13">
    <source>
        <dbReference type="Proteomes" id="UP000231139"/>
    </source>
</evidence>
<evidence type="ECO:0000256" key="2">
    <source>
        <dbReference type="ARBA" id="ARBA00022448"/>
    </source>
</evidence>
<proteinExistence type="inferred from homology"/>
<evidence type="ECO:0000256" key="8">
    <source>
        <dbReference type="ARBA" id="ARBA00023010"/>
    </source>
</evidence>
<dbReference type="GO" id="GO:0043952">
    <property type="term" value="P:protein transport by the Sec complex"/>
    <property type="evidence" value="ECO:0007669"/>
    <property type="project" value="UniProtKB-UniRule"/>
</dbReference>
<dbReference type="HAMAP" id="MF_01464_B">
    <property type="entry name" value="SecF_B"/>
    <property type="match status" value="1"/>
</dbReference>
<evidence type="ECO:0000256" key="10">
    <source>
        <dbReference type="HAMAP-Rule" id="MF_01464"/>
    </source>
</evidence>
<name>A0A2H0N2U1_9BACT</name>
<evidence type="ECO:0000256" key="5">
    <source>
        <dbReference type="ARBA" id="ARBA00022692"/>
    </source>
</evidence>
<dbReference type="AlphaFoldDB" id="A0A2H0N2U1"/>
<feature type="transmembrane region" description="Helical" evidence="10">
    <location>
        <begin position="183"/>
        <end position="202"/>
    </location>
</feature>
<feature type="transmembrane region" description="Helical" evidence="10">
    <location>
        <begin position="124"/>
        <end position="143"/>
    </location>
</feature>
<comment type="subunit">
    <text evidence="10">Forms a complex with SecD. Part of the essential Sec protein translocation apparatus which comprises SecA, SecYEG and auxiliary proteins SecDF. Other proteins may also be involved.</text>
</comment>
<feature type="transmembrane region" description="Helical" evidence="10">
    <location>
        <begin position="262"/>
        <end position="290"/>
    </location>
</feature>
<feature type="transmembrane region" description="Helical" evidence="10">
    <location>
        <begin position="155"/>
        <end position="177"/>
    </location>
</feature>
<dbReference type="GO" id="GO:0065002">
    <property type="term" value="P:intracellular protein transmembrane transport"/>
    <property type="evidence" value="ECO:0007669"/>
    <property type="project" value="UniProtKB-UniRule"/>
</dbReference>
<keyword evidence="5 10" id="KW-0812">Transmembrane</keyword>
<evidence type="ECO:0000313" key="12">
    <source>
        <dbReference type="EMBL" id="PIR02436.1"/>
    </source>
</evidence>
<feature type="transmembrane region" description="Helical" evidence="10">
    <location>
        <begin position="234"/>
        <end position="256"/>
    </location>
</feature>
<dbReference type="Gene3D" id="1.20.1640.10">
    <property type="entry name" value="Multidrug efflux transporter AcrB transmembrane domain"/>
    <property type="match status" value="1"/>
</dbReference>
<dbReference type="Pfam" id="PF02355">
    <property type="entry name" value="SecD_SecF_C"/>
    <property type="match status" value="1"/>
</dbReference>
<feature type="transmembrane region" description="Helical" evidence="10">
    <location>
        <begin position="12"/>
        <end position="32"/>
    </location>
</feature>
<dbReference type="EMBL" id="PCWK01000038">
    <property type="protein sequence ID" value="PIR02436.1"/>
    <property type="molecule type" value="Genomic_DNA"/>
</dbReference>
<evidence type="ECO:0000256" key="7">
    <source>
        <dbReference type="ARBA" id="ARBA00022989"/>
    </source>
</evidence>
<comment type="subcellular location">
    <subcellularLocation>
        <location evidence="1 10">Cell membrane</location>
        <topology evidence="1 10">Multi-pass membrane protein</topology>
    </subcellularLocation>
</comment>
<dbReference type="InterPro" id="IPR000731">
    <property type="entry name" value="SSD"/>
</dbReference>
<reference evidence="12 13" key="1">
    <citation type="submission" date="2017-09" db="EMBL/GenBank/DDBJ databases">
        <title>Depth-based differentiation of microbial function through sediment-hosted aquifers and enrichment of novel symbionts in the deep terrestrial subsurface.</title>
        <authorList>
            <person name="Probst A.J."/>
            <person name="Ladd B."/>
            <person name="Jarett J.K."/>
            <person name="Geller-Mcgrath D.E."/>
            <person name="Sieber C.M."/>
            <person name="Emerson J.B."/>
            <person name="Anantharaman K."/>
            <person name="Thomas B.C."/>
            <person name="Malmstrom R."/>
            <person name="Stieglmeier M."/>
            <person name="Klingl A."/>
            <person name="Woyke T."/>
            <person name="Ryan C.M."/>
            <person name="Banfield J.F."/>
        </authorList>
    </citation>
    <scope>NUCLEOTIDE SEQUENCE [LARGE SCALE GENOMIC DNA]</scope>
    <source>
        <strain evidence="12">CG11_big_fil_rev_8_21_14_0_20_35_11</strain>
    </source>
</reference>
<keyword evidence="7 10" id="KW-1133">Transmembrane helix</keyword>
<keyword evidence="9 10" id="KW-0472">Membrane</keyword>
<evidence type="ECO:0000256" key="6">
    <source>
        <dbReference type="ARBA" id="ARBA00022927"/>
    </source>
</evidence>
<dbReference type="PANTHER" id="PTHR30081:SF8">
    <property type="entry name" value="PROTEIN TRANSLOCASE SUBUNIT SECF"/>
    <property type="match status" value="1"/>
</dbReference>
<dbReference type="GO" id="GO:0015450">
    <property type="term" value="F:protein-transporting ATPase activity"/>
    <property type="evidence" value="ECO:0007669"/>
    <property type="project" value="InterPro"/>
</dbReference>
<evidence type="ECO:0000256" key="9">
    <source>
        <dbReference type="ARBA" id="ARBA00023136"/>
    </source>
</evidence>
<dbReference type="NCBIfam" id="TIGR00966">
    <property type="entry name" value="transloc_SecF"/>
    <property type="match status" value="1"/>
</dbReference>
<sequence length="300" mass="33623">MKISFLKYSKIFVGIAIILSLASIICLVLFGLNLGIDFSGGSIIEINFEKRPENQEIEKKLRELELKEFILQPAGQNGLTVKTQEIDDLTYQKIISKLNELSKVEEIGFESIGPTISRELVQKAIILIIIAFVALLIYITIAFSKISGAISGWQYGLISILTLFFDILITLGVISTLGRFLNFQFNIPIVTALLTILGYTINDKVIVFDRVRENLRKESGSPLMLLIDKSLNQVFLRSISTGTCTLLILASIFILGEETLKYFALTLITGIIIGTLSSLFLANPILFYWLNFRQKLQSRT</sequence>
<dbReference type="InterPro" id="IPR005665">
    <property type="entry name" value="SecF_bac"/>
</dbReference>
<keyword evidence="4" id="KW-0997">Cell inner membrane</keyword>
<dbReference type="InterPro" id="IPR022646">
    <property type="entry name" value="SecD/SecF_CS"/>
</dbReference>
<dbReference type="SUPFAM" id="SSF82866">
    <property type="entry name" value="Multidrug efflux transporter AcrB transmembrane domain"/>
    <property type="match status" value="1"/>
</dbReference>
<dbReference type="PROSITE" id="PS50156">
    <property type="entry name" value="SSD"/>
    <property type="match status" value="1"/>
</dbReference>
<gene>
    <name evidence="10 12" type="primary">secF</name>
    <name evidence="12" type="ORF">COV62_01465</name>
</gene>
<dbReference type="InterPro" id="IPR022813">
    <property type="entry name" value="SecD/SecF_arch_bac"/>
</dbReference>
<keyword evidence="2 10" id="KW-0813">Transport</keyword>
<evidence type="ECO:0000256" key="3">
    <source>
        <dbReference type="ARBA" id="ARBA00022475"/>
    </source>
</evidence>
<keyword evidence="6 10" id="KW-0653">Protein transport</keyword>
<comment type="caution">
    <text evidence="12">The sequence shown here is derived from an EMBL/GenBank/DDBJ whole genome shotgun (WGS) entry which is preliminary data.</text>
</comment>
<dbReference type="Proteomes" id="UP000231139">
    <property type="component" value="Unassembled WGS sequence"/>
</dbReference>
<dbReference type="PANTHER" id="PTHR30081">
    <property type="entry name" value="PROTEIN-EXPORT MEMBRANE PROTEIN SEC"/>
    <property type="match status" value="1"/>
</dbReference>
<comment type="similarity">
    <text evidence="10">Belongs to the SecD/SecF family. SecF subfamily.</text>
</comment>
<dbReference type="Pfam" id="PF07549">
    <property type="entry name" value="Sec_GG"/>
    <property type="match status" value="1"/>
</dbReference>
<evidence type="ECO:0000256" key="1">
    <source>
        <dbReference type="ARBA" id="ARBA00004651"/>
    </source>
</evidence>
<dbReference type="GO" id="GO:0006605">
    <property type="term" value="P:protein targeting"/>
    <property type="evidence" value="ECO:0007669"/>
    <property type="project" value="UniProtKB-UniRule"/>
</dbReference>
<comment type="function">
    <text evidence="10">Part of the Sec protein translocase complex. Interacts with the SecYEG preprotein conducting channel. SecDF uses the proton motive force (PMF) to complete protein translocation after the ATP-dependent function of SecA.</text>
</comment>
<keyword evidence="8 10" id="KW-0811">Translocation</keyword>
<dbReference type="PRINTS" id="PR01755">
    <property type="entry name" value="SECFTRNLCASE"/>
</dbReference>
<protein>
    <recommendedName>
        <fullName evidence="10">Protein-export membrane protein SecF</fullName>
    </recommendedName>
</protein>
<keyword evidence="3 10" id="KW-1003">Cell membrane</keyword>
<dbReference type="InterPro" id="IPR022645">
    <property type="entry name" value="SecD/SecF_bac"/>
</dbReference>
<evidence type="ECO:0000259" key="11">
    <source>
        <dbReference type="PROSITE" id="PS50156"/>
    </source>
</evidence>